<evidence type="ECO:0000256" key="6">
    <source>
        <dbReference type="RuleBase" id="RU362091"/>
    </source>
</evidence>
<keyword evidence="3 7" id="KW-0812">Transmembrane</keyword>
<feature type="transmembrane region" description="Helical" evidence="7">
    <location>
        <begin position="169"/>
        <end position="186"/>
    </location>
</feature>
<feature type="transmembrane region" description="Helical" evidence="7">
    <location>
        <begin position="293"/>
        <end position="318"/>
    </location>
</feature>
<keyword evidence="9" id="KW-1185">Reference proteome</keyword>
<evidence type="ECO:0000256" key="3">
    <source>
        <dbReference type="ARBA" id="ARBA00022692"/>
    </source>
</evidence>
<comment type="caution">
    <text evidence="8">The sequence shown here is derived from an EMBL/GenBank/DDBJ whole genome shotgun (WGS) entry which is preliminary data.</text>
</comment>
<feature type="transmembrane region" description="Helical" evidence="7">
    <location>
        <begin position="520"/>
        <end position="540"/>
    </location>
</feature>
<feature type="transmembrane region" description="Helical" evidence="7">
    <location>
        <begin position="86"/>
        <end position="106"/>
    </location>
</feature>
<accession>A0A4R2EWA6</accession>
<dbReference type="EMBL" id="SLWB01000001">
    <property type="protein sequence ID" value="TCN72976.1"/>
    <property type="molecule type" value="Genomic_DNA"/>
</dbReference>
<feature type="transmembrane region" description="Helical" evidence="7">
    <location>
        <begin position="6"/>
        <end position="25"/>
    </location>
</feature>
<keyword evidence="4 7" id="KW-1133">Transmembrane helix</keyword>
<dbReference type="GO" id="GO:0005886">
    <property type="term" value="C:plasma membrane"/>
    <property type="evidence" value="ECO:0007669"/>
    <property type="project" value="TreeGrafter"/>
</dbReference>
<feature type="transmembrane region" description="Helical" evidence="7">
    <location>
        <begin position="429"/>
        <end position="447"/>
    </location>
</feature>
<dbReference type="InterPro" id="IPR001734">
    <property type="entry name" value="Na/solute_symporter"/>
</dbReference>
<dbReference type="RefSeq" id="WP_131837761.1">
    <property type="nucleotide sequence ID" value="NZ_SLWB01000001.1"/>
</dbReference>
<dbReference type="NCBIfam" id="TIGR00813">
    <property type="entry name" value="sss"/>
    <property type="match status" value="1"/>
</dbReference>
<dbReference type="Pfam" id="PF00474">
    <property type="entry name" value="SSF"/>
    <property type="match status" value="1"/>
</dbReference>
<feature type="transmembrane region" description="Helical" evidence="7">
    <location>
        <begin position="478"/>
        <end position="499"/>
    </location>
</feature>
<feature type="transmembrane region" description="Helical" evidence="7">
    <location>
        <begin position="397"/>
        <end position="417"/>
    </location>
</feature>
<comment type="similarity">
    <text evidence="2 6">Belongs to the sodium:solute symporter (SSF) (TC 2.A.21) family.</text>
</comment>
<evidence type="ECO:0000256" key="5">
    <source>
        <dbReference type="ARBA" id="ARBA00023136"/>
    </source>
</evidence>
<dbReference type="CDD" id="cd10325">
    <property type="entry name" value="SLC5sbd_vSGLT"/>
    <property type="match status" value="1"/>
</dbReference>
<feature type="transmembrane region" description="Helical" evidence="7">
    <location>
        <begin position="127"/>
        <end position="149"/>
    </location>
</feature>
<protein>
    <submittedName>
        <fullName evidence="8">SSS family solute:Na+ symporter</fullName>
    </submittedName>
</protein>
<dbReference type="AlphaFoldDB" id="A0A4R2EWA6"/>
<feature type="transmembrane region" description="Helical" evidence="7">
    <location>
        <begin position="198"/>
        <end position="218"/>
    </location>
</feature>
<evidence type="ECO:0000256" key="7">
    <source>
        <dbReference type="SAM" id="Phobius"/>
    </source>
</evidence>
<dbReference type="PANTHER" id="PTHR11819:SF195">
    <property type="entry name" value="SODIUM_GLUCOSE COTRANSPORTER 4"/>
    <property type="match status" value="1"/>
</dbReference>
<dbReference type="InterPro" id="IPR038377">
    <property type="entry name" value="Na/Glc_symporter_sf"/>
</dbReference>
<dbReference type="Gene3D" id="1.20.1730.10">
    <property type="entry name" value="Sodium/glucose cotransporter"/>
    <property type="match status" value="1"/>
</dbReference>
<comment type="subcellular location">
    <subcellularLocation>
        <location evidence="1">Membrane</location>
        <topology evidence="1">Multi-pass membrane protein</topology>
    </subcellularLocation>
</comment>
<feature type="transmembrane region" description="Helical" evidence="7">
    <location>
        <begin position="46"/>
        <end position="66"/>
    </location>
</feature>
<feature type="transmembrane region" description="Helical" evidence="7">
    <location>
        <begin position="454"/>
        <end position="472"/>
    </location>
</feature>
<evidence type="ECO:0000313" key="8">
    <source>
        <dbReference type="EMBL" id="TCN72976.1"/>
    </source>
</evidence>
<name>A0A4R2EWA6_9BACT</name>
<organism evidence="8 9">
    <name type="scientific">Acetobacteroides hydrogenigenes</name>
    <dbReference type="NCBI Taxonomy" id="979970"/>
    <lineage>
        <taxon>Bacteria</taxon>
        <taxon>Pseudomonadati</taxon>
        <taxon>Bacteroidota</taxon>
        <taxon>Bacteroidia</taxon>
        <taxon>Bacteroidales</taxon>
        <taxon>Rikenellaceae</taxon>
        <taxon>Acetobacteroides</taxon>
    </lineage>
</organism>
<evidence type="ECO:0000256" key="2">
    <source>
        <dbReference type="ARBA" id="ARBA00006434"/>
    </source>
</evidence>
<feature type="transmembrane region" description="Helical" evidence="7">
    <location>
        <begin position="253"/>
        <end position="272"/>
    </location>
</feature>
<proteinExistence type="inferred from homology"/>
<dbReference type="GO" id="GO:0005412">
    <property type="term" value="F:D-glucose:sodium symporter activity"/>
    <property type="evidence" value="ECO:0007669"/>
    <property type="project" value="TreeGrafter"/>
</dbReference>
<reference evidence="8 9" key="1">
    <citation type="submission" date="2019-03" db="EMBL/GenBank/DDBJ databases">
        <title>Genomic Encyclopedia of Archaeal and Bacterial Type Strains, Phase II (KMG-II): from individual species to whole genera.</title>
        <authorList>
            <person name="Goeker M."/>
        </authorList>
    </citation>
    <scope>NUCLEOTIDE SEQUENCE [LARGE SCALE GENOMIC DNA]</scope>
    <source>
        <strain evidence="8 9">RL-C</strain>
    </source>
</reference>
<dbReference type="Proteomes" id="UP000294830">
    <property type="component" value="Unassembled WGS sequence"/>
</dbReference>
<feature type="transmembrane region" description="Helical" evidence="7">
    <location>
        <begin position="352"/>
        <end position="376"/>
    </location>
</feature>
<gene>
    <name evidence="8" type="ORF">CLV25_101194</name>
</gene>
<dbReference type="PROSITE" id="PS50283">
    <property type="entry name" value="NA_SOLUT_SYMP_3"/>
    <property type="match status" value="1"/>
</dbReference>
<keyword evidence="5 7" id="KW-0472">Membrane</keyword>
<evidence type="ECO:0000256" key="4">
    <source>
        <dbReference type="ARBA" id="ARBA00022989"/>
    </source>
</evidence>
<dbReference type="OrthoDB" id="9814523at2"/>
<dbReference type="PANTHER" id="PTHR11819">
    <property type="entry name" value="SOLUTE CARRIER FAMILY 5"/>
    <property type="match status" value="1"/>
</dbReference>
<evidence type="ECO:0000313" key="9">
    <source>
        <dbReference type="Proteomes" id="UP000294830"/>
    </source>
</evidence>
<evidence type="ECO:0000256" key="1">
    <source>
        <dbReference type="ARBA" id="ARBA00004141"/>
    </source>
</evidence>
<sequence length="541" mass="59236">MTFNVLDYGILIGYMFLILGIGLWVSREKKGEKKNASDYFLAGKGLPWWVIGASLIASNISAEQFIGMSGSGFAIGMGIASYEFMAAITLIIVAVFFLPIFLKMGIYTMPEFLEQRYDKRVKTTMAIFWLAVFVFVNLASILYLGALTIKNVMFEGKDLLIMGCSVDPLWFGIVVLGLFSAAYSVYGGLKSVAVTDVVQVIFLIGGGLFTTYVALQFLGDNGSAFDGFIKLTEKAPEKFDMILSKDNPQYSNLPGLSVLIGGMWIANLYYWGCNQYIIQRALAAKSVKEAQSGLAFAGILKLLLPLIVVIPGIVAFVITSDPTNAHYNEISKPDAAYPWLLHNFVPNGVKGLAFAALVAAIVSSLASMMNSISTIFTMDIYNGYIKKDASQTHLVKVGRITAGVALLIAIPVAIMLQNLDQAFQFIQEFTGFVSPGALAIFLLGFFWKRATANGALLAALGTFVFSFILKVATPEIPFMDRMMIVFFICVLVMVISAYIEKKPESAKSIVLEKGMFNTGIGFKITSLVIIAILIFIYTIWW</sequence>